<reference evidence="1 2" key="1">
    <citation type="submission" date="2020-04" db="EMBL/GenBank/DDBJ databases">
        <title>MicrobeNet Type strains.</title>
        <authorList>
            <person name="Nicholson A.C."/>
        </authorList>
    </citation>
    <scope>NUCLEOTIDE SEQUENCE [LARGE SCALE GENOMIC DNA]</scope>
    <source>
        <strain evidence="1 2">ATCC BAA-789</strain>
    </source>
</reference>
<dbReference type="Proteomes" id="UP000774283">
    <property type="component" value="Unassembled WGS sequence"/>
</dbReference>
<proteinExistence type="predicted"/>
<accession>A0A9X5FD75</accession>
<comment type="caution">
    <text evidence="1">The sequence shown here is derived from an EMBL/GenBank/DDBJ whole genome shotgun (WGS) entry which is preliminary data.</text>
</comment>
<name>A0A9X5FD75_9MICO</name>
<sequence length="188" mass="18918">MRSSRHQAALAARRSVIIRSSMAVLAIGGIAGVASVAAFSSSVVVQAEVVAGTLDINLDGKVGTEASPYMLPLTTGKIEAGSTKTTTVQVNNTGSVDSVLGLVTSVETPTSGLAGQLTATVKDGSTTLYDGKLASATFDKVTLNGGATKTLTVTVTAPNNLANAYKGTADSVRLVFNAVQASAMVDTP</sequence>
<keyword evidence="2" id="KW-1185">Reference proteome</keyword>
<organism evidence="1 2">
    <name type="scientific">Sanguibacter hominis ATCC BAA-789</name>
    <dbReference type="NCBI Taxonomy" id="1312740"/>
    <lineage>
        <taxon>Bacteria</taxon>
        <taxon>Bacillati</taxon>
        <taxon>Actinomycetota</taxon>
        <taxon>Actinomycetes</taxon>
        <taxon>Micrococcales</taxon>
        <taxon>Sanguibacteraceae</taxon>
        <taxon>Sanguibacter</taxon>
    </lineage>
</organism>
<dbReference type="RefSeq" id="WP_168448319.1">
    <property type="nucleotide sequence ID" value="NZ_JAAXOW010000007.1"/>
</dbReference>
<dbReference type="AlphaFoldDB" id="A0A9X5FD75"/>
<evidence type="ECO:0000313" key="2">
    <source>
        <dbReference type="Proteomes" id="UP000774283"/>
    </source>
</evidence>
<evidence type="ECO:0000313" key="1">
    <source>
        <dbReference type="EMBL" id="NKX94245.1"/>
    </source>
</evidence>
<gene>
    <name evidence="1" type="ORF">HF995_13365</name>
</gene>
<dbReference type="EMBL" id="JAAXOW010000007">
    <property type="protein sequence ID" value="NKX94245.1"/>
    <property type="molecule type" value="Genomic_DNA"/>
</dbReference>
<protein>
    <submittedName>
        <fullName evidence="1">Uncharacterized protein</fullName>
    </submittedName>
</protein>